<evidence type="ECO:0000256" key="3">
    <source>
        <dbReference type="ARBA" id="ARBA00022553"/>
    </source>
</evidence>
<dbReference type="PANTHER" id="PTHR42946:SF1">
    <property type="entry name" value="PHOSPHOGLUCOMUTASE (ALPHA-D-GLUCOSE-1,6-BISPHOSPHATE-DEPENDENT)"/>
    <property type="match status" value="1"/>
</dbReference>
<dbReference type="Pfam" id="PF02878">
    <property type="entry name" value="PGM_PMM_I"/>
    <property type="match status" value="1"/>
</dbReference>
<dbReference type="InterPro" id="IPR005844">
    <property type="entry name" value="A-D-PHexomutase_a/b/a-I"/>
</dbReference>
<feature type="non-terminal residue" evidence="8">
    <location>
        <position position="242"/>
    </location>
</feature>
<keyword evidence="5" id="KW-0460">Magnesium</keyword>
<dbReference type="GO" id="GO:0005975">
    <property type="term" value="P:carbohydrate metabolic process"/>
    <property type="evidence" value="ECO:0007669"/>
    <property type="project" value="InterPro"/>
</dbReference>
<accession>A0A382IPT0</accession>
<dbReference type="SUPFAM" id="SSF53738">
    <property type="entry name" value="Phosphoglucomutase, first 3 domains"/>
    <property type="match status" value="2"/>
</dbReference>
<dbReference type="GO" id="GO:0005829">
    <property type="term" value="C:cytosol"/>
    <property type="evidence" value="ECO:0007669"/>
    <property type="project" value="TreeGrafter"/>
</dbReference>
<protein>
    <recommendedName>
        <fullName evidence="7">Alpha-D-phosphohexomutase alpha/beta/alpha domain-containing protein</fullName>
    </recommendedName>
</protein>
<dbReference type="GO" id="GO:0046872">
    <property type="term" value="F:metal ion binding"/>
    <property type="evidence" value="ECO:0007669"/>
    <property type="project" value="UniProtKB-KW"/>
</dbReference>
<evidence type="ECO:0000256" key="1">
    <source>
        <dbReference type="ARBA" id="ARBA00001946"/>
    </source>
</evidence>
<evidence type="ECO:0000256" key="5">
    <source>
        <dbReference type="ARBA" id="ARBA00022842"/>
    </source>
</evidence>
<keyword evidence="3" id="KW-0597">Phosphoprotein</keyword>
<evidence type="ECO:0000256" key="6">
    <source>
        <dbReference type="ARBA" id="ARBA00023235"/>
    </source>
</evidence>
<dbReference type="PANTHER" id="PTHR42946">
    <property type="entry name" value="PHOSPHOHEXOSE MUTASE"/>
    <property type="match status" value="1"/>
</dbReference>
<dbReference type="GO" id="GO:0009252">
    <property type="term" value="P:peptidoglycan biosynthetic process"/>
    <property type="evidence" value="ECO:0007669"/>
    <property type="project" value="TreeGrafter"/>
</dbReference>
<reference evidence="8" key="1">
    <citation type="submission" date="2018-05" db="EMBL/GenBank/DDBJ databases">
        <authorList>
            <person name="Lanie J.A."/>
            <person name="Ng W.-L."/>
            <person name="Kazmierczak K.M."/>
            <person name="Andrzejewski T.M."/>
            <person name="Davidsen T.M."/>
            <person name="Wayne K.J."/>
            <person name="Tettelin H."/>
            <person name="Glass J.I."/>
            <person name="Rusch D."/>
            <person name="Podicherti R."/>
            <person name="Tsui H.-C.T."/>
            <person name="Winkler M.E."/>
        </authorList>
    </citation>
    <scope>NUCLEOTIDE SEQUENCE</scope>
</reference>
<comment type="similarity">
    <text evidence="2">Belongs to the phosphohexose mutase family.</text>
</comment>
<dbReference type="FunFam" id="3.40.120.10:FF:000001">
    <property type="entry name" value="Phosphoglucosamine mutase"/>
    <property type="match status" value="1"/>
</dbReference>
<dbReference type="InterPro" id="IPR016055">
    <property type="entry name" value="A-D-PHexomutase_a/b/a-I/II/III"/>
</dbReference>
<comment type="cofactor">
    <cofactor evidence="1">
        <name>Mg(2+)</name>
        <dbReference type="ChEBI" id="CHEBI:18420"/>
    </cofactor>
</comment>
<sequence>MSQENTLEKLSKDRRFGTDGIRGPIETTMNPLFIAKLAWSAGRVLKEEGIASSILIGKDTRISGYMLESALQAGFISSGMNVILLGPLPTPAVAYLAKSNNKAGVVISASHNSFEDNGLKFFNKDGYKISSSIEKKIEQKYSQPIKVVEAINLGKAERLSDAKGRYIEFCKSSTPNLDLSGVSLVLDCANGSAYAVAPKIFSEMGAKVIPIAVEPDGININEKCGSTNPQLLQETVLSTKST</sequence>
<dbReference type="GO" id="GO:0008966">
    <property type="term" value="F:phosphoglucosamine mutase activity"/>
    <property type="evidence" value="ECO:0007669"/>
    <property type="project" value="TreeGrafter"/>
</dbReference>
<keyword evidence="4" id="KW-0479">Metal-binding</keyword>
<organism evidence="8">
    <name type="scientific">marine metagenome</name>
    <dbReference type="NCBI Taxonomy" id="408172"/>
    <lineage>
        <taxon>unclassified sequences</taxon>
        <taxon>metagenomes</taxon>
        <taxon>ecological metagenomes</taxon>
    </lineage>
</organism>
<dbReference type="AlphaFoldDB" id="A0A382IPT0"/>
<name>A0A382IPT0_9ZZZZ</name>
<dbReference type="GO" id="GO:0004615">
    <property type="term" value="F:phosphomannomutase activity"/>
    <property type="evidence" value="ECO:0007669"/>
    <property type="project" value="TreeGrafter"/>
</dbReference>
<evidence type="ECO:0000256" key="2">
    <source>
        <dbReference type="ARBA" id="ARBA00010231"/>
    </source>
</evidence>
<evidence type="ECO:0000313" key="8">
    <source>
        <dbReference type="EMBL" id="SVC01259.1"/>
    </source>
</evidence>
<dbReference type="InterPro" id="IPR050060">
    <property type="entry name" value="Phosphoglucosamine_mutase"/>
</dbReference>
<dbReference type="EMBL" id="UINC01068546">
    <property type="protein sequence ID" value="SVC01259.1"/>
    <property type="molecule type" value="Genomic_DNA"/>
</dbReference>
<proteinExistence type="inferred from homology"/>
<feature type="domain" description="Alpha-D-phosphohexomutase alpha/beta/alpha" evidence="7">
    <location>
        <begin position="14"/>
        <end position="143"/>
    </location>
</feature>
<evidence type="ECO:0000259" key="7">
    <source>
        <dbReference type="Pfam" id="PF02878"/>
    </source>
</evidence>
<dbReference type="Gene3D" id="3.40.120.10">
    <property type="entry name" value="Alpha-D-Glucose-1,6-Bisphosphate, subunit A, domain 3"/>
    <property type="match status" value="2"/>
</dbReference>
<dbReference type="GO" id="GO:0006048">
    <property type="term" value="P:UDP-N-acetylglucosamine biosynthetic process"/>
    <property type="evidence" value="ECO:0007669"/>
    <property type="project" value="TreeGrafter"/>
</dbReference>
<gene>
    <name evidence="8" type="ORF">METZ01_LOCUS254113</name>
</gene>
<evidence type="ECO:0000256" key="4">
    <source>
        <dbReference type="ARBA" id="ARBA00022723"/>
    </source>
</evidence>
<keyword evidence="6" id="KW-0413">Isomerase</keyword>